<evidence type="ECO:0000256" key="13">
    <source>
        <dbReference type="SAM" id="MobiDB-lite"/>
    </source>
</evidence>
<dbReference type="EMBL" id="HBFQ01017574">
    <property type="protein sequence ID" value="CAD8837904.1"/>
    <property type="molecule type" value="Transcribed_RNA"/>
</dbReference>
<dbReference type="PROSITE" id="PS00107">
    <property type="entry name" value="PROTEIN_KINASE_ATP"/>
    <property type="match status" value="1"/>
</dbReference>
<dbReference type="SMART" id="SM00220">
    <property type="entry name" value="S_TKc"/>
    <property type="match status" value="1"/>
</dbReference>
<dbReference type="InterPro" id="IPR011009">
    <property type="entry name" value="Kinase-like_dom_sf"/>
</dbReference>
<dbReference type="InterPro" id="IPR000719">
    <property type="entry name" value="Prot_kinase_dom"/>
</dbReference>
<name>A0A7S0ZZN6_NOCSC</name>
<comment type="subunit">
    <text evidence="1">Monomer.</text>
</comment>
<keyword evidence="2 11" id="KW-0723">Serine/threonine-protein kinase</keyword>
<dbReference type="GO" id="GO:0004674">
    <property type="term" value="F:protein serine/threonine kinase activity"/>
    <property type="evidence" value="ECO:0007669"/>
    <property type="project" value="UniProtKB-KW"/>
</dbReference>
<evidence type="ECO:0000313" key="15">
    <source>
        <dbReference type="EMBL" id="CAD8837904.1"/>
    </source>
</evidence>
<evidence type="ECO:0000256" key="12">
    <source>
        <dbReference type="RuleBase" id="RU367134"/>
    </source>
</evidence>
<dbReference type="InterPro" id="IPR017441">
    <property type="entry name" value="Protein_kinase_ATP_BS"/>
</dbReference>
<evidence type="ECO:0000256" key="5">
    <source>
        <dbReference type="ARBA" id="ARBA00022777"/>
    </source>
</evidence>
<keyword evidence="3 12" id="KW-0808">Transferase</keyword>
<evidence type="ECO:0000256" key="8">
    <source>
        <dbReference type="PIRSR" id="PIRSR630616-2"/>
    </source>
</evidence>
<evidence type="ECO:0000256" key="4">
    <source>
        <dbReference type="ARBA" id="ARBA00022741"/>
    </source>
</evidence>
<dbReference type="PANTHER" id="PTHR24350">
    <property type="entry name" value="SERINE/THREONINE-PROTEIN KINASE IAL-RELATED"/>
    <property type="match status" value="1"/>
</dbReference>
<keyword evidence="5 12" id="KW-0418">Kinase</keyword>
<dbReference type="CDD" id="cd14007">
    <property type="entry name" value="STKc_Aurora"/>
    <property type="match status" value="1"/>
</dbReference>
<feature type="binding site" evidence="8 10">
    <location>
        <position position="49"/>
    </location>
    <ligand>
        <name>ATP</name>
        <dbReference type="ChEBI" id="CHEBI:30616"/>
    </ligand>
</feature>
<comment type="similarity">
    <text evidence="12">Belongs to the protein kinase superfamily. Ser/Thr protein kinase family. Aurora subfamily.</text>
</comment>
<evidence type="ECO:0000256" key="10">
    <source>
        <dbReference type="PROSITE-ProRule" id="PRU10141"/>
    </source>
</evidence>
<keyword evidence="6 8" id="KW-0067">ATP-binding</keyword>
<dbReference type="PROSITE" id="PS50011">
    <property type="entry name" value="PROTEIN_KINASE_DOM"/>
    <property type="match status" value="1"/>
</dbReference>
<proteinExistence type="inferred from homology"/>
<dbReference type="SUPFAM" id="SSF56112">
    <property type="entry name" value="Protein kinase-like (PK-like)"/>
    <property type="match status" value="1"/>
</dbReference>
<dbReference type="AlphaFoldDB" id="A0A7S0ZZN6"/>
<feature type="cross-link" description="Glycyl lysine isopeptide (Lys-Gly) (interchain with G-Cter in SUMO2)" evidence="9">
    <location>
        <position position="147"/>
    </location>
</feature>
<feature type="domain" description="Protein kinase" evidence="14">
    <location>
        <begin position="19"/>
        <end position="272"/>
    </location>
</feature>
<protein>
    <recommendedName>
        <fullName evidence="12">Aurora kinase</fullName>
        <ecNumber evidence="12">2.7.11.1</ecNumber>
    </recommendedName>
</protein>
<evidence type="ECO:0000256" key="1">
    <source>
        <dbReference type="ARBA" id="ARBA00011245"/>
    </source>
</evidence>
<gene>
    <name evidence="15" type="ORF">NSCI0253_LOCUS12252</name>
</gene>
<evidence type="ECO:0000256" key="9">
    <source>
        <dbReference type="PIRSR" id="PIRSR630616-3"/>
    </source>
</evidence>
<evidence type="ECO:0000256" key="2">
    <source>
        <dbReference type="ARBA" id="ARBA00022527"/>
    </source>
</evidence>
<feature type="binding site" evidence="8">
    <location>
        <begin position="149"/>
        <end position="150"/>
    </location>
    <ligand>
        <name>ATP</name>
        <dbReference type="ChEBI" id="CHEBI:30616"/>
    </ligand>
</feature>
<dbReference type="FunFam" id="1.10.510.10:FF:000571">
    <property type="entry name" value="Maternal embryonic leucine zipper kinase"/>
    <property type="match status" value="1"/>
</dbReference>
<feature type="active site" description="Proton acceptor" evidence="7">
    <location>
        <position position="145"/>
    </location>
</feature>
<dbReference type="GO" id="GO:0005524">
    <property type="term" value="F:ATP binding"/>
    <property type="evidence" value="ECO:0007669"/>
    <property type="project" value="UniProtKB-UniRule"/>
</dbReference>
<feature type="region of interest" description="Disordered" evidence="13">
    <location>
        <begin position="384"/>
        <end position="408"/>
    </location>
</feature>
<accession>A0A7S0ZZN6</accession>
<sequence>MAEEQQVFKEPFPKHMSDLQVVKTLGSGFFSEVSKVQEVGGEQRVFALKSIKLSLVEENNLSQQVQREIDILYSLQHPRIIRLYFDFSDDTTMYLGMEFTQGGTLFERLSAAGKFPPDLAAHYFRQTCEALDYLHHLAEKVIHRDIKPENILLDSANNVKLADFGWANLMDINTRETFCGTLEYLAPEMISGAGHNESVDMWSMGVLLYELSTGQSPFGSNTKEATCSMILRTDIKYPADIDSDARDLVSKLCKKRAEQRLGVRDALAHTFVQKRGPPTGKTVKGIVEVEPVETEGLLSRPSVAERKLKQKREKVNLEVQQLVMAKQQTEEQLMMWTAELEDVNKQIRDEQLRREKMDASNVVLEKACNDREKQLEKLRRDLKTLESKSTRSSRTWGLFGKEKADPES</sequence>
<comment type="catalytic activity">
    <reaction evidence="12">
        <text>L-seryl-[protein] + ATP = O-phospho-L-seryl-[protein] + ADP + H(+)</text>
        <dbReference type="Rhea" id="RHEA:17989"/>
        <dbReference type="Rhea" id="RHEA-COMP:9863"/>
        <dbReference type="Rhea" id="RHEA-COMP:11604"/>
        <dbReference type="ChEBI" id="CHEBI:15378"/>
        <dbReference type="ChEBI" id="CHEBI:29999"/>
        <dbReference type="ChEBI" id="CHEBI:30616"/>
        <dbReference type="ChEBI" id="CHEBI:83421"/>
        <dbReference type="ChEBI" id="CHEBI:456216"/>
        <dbReference type="EC" id="2.7.11.1"/>
    </reaction>
</comment>
<evidence type="ECO:0000256" key="11">
    <source>
        <dbReference type="RuleBase" id="RU000304"/>
    </source>
</evidence>
<dbReference type="Gene3D" id="1.10.510.10">
    <property type="entry name" value="Transferase(Phosphotransferase) domain 1"/>
    <property type="match status" value="1"/>
</dbReference>
<organism evidence="15">
    <name type="scientific">Noctiluca scintillans</name>
    <name type="common">Sea sparkle</name>
    <name type="synonym">Red tide dinoflagellate</name>
    <dbReference type="NCBI Taxonomy" id="2966"/>
    <lineage>
        <taxon>Eukaryota</taxon>
        <taxon>Sar</taxon>
        <taxon>Alveolata</taxon>
        <taxon>Dinophyceae</taxon>
        <taxon>Noctilucales</taxon>
        <taxon>Noctilucaceae</taxon>
        <taxon>Noctiluca</taxon>
    </lineage>
</organism>
<evidence type="ECO:0000256" key="7">
    <source>
        <dbReference type="PIRSR" id="PIRSR630616-1"/>
    </source>
</evidence>
<feature type="binding site" evidence="8">
    <location>
        <position position="163"/>
    </location>
    <ligand>
        <name>ATP</name>
        <dbReference type="ChEBI" id="CHEBI:30616"/>
    </ligand>
</feature>
<reference evidence="15" key="1">
    <citation type="submission" date="2021-01" db="EMBL/GenBank/DDBJ databases">
        <authorList>
            <person name="Corre E."/>
            <person name="Pelletier E."/>
            <person name="Niang G."/>
            <person name="Scheremetjew M."/>
            <person name="Finn R."/>
            <person name="Kale V."/>
            <person name="Holt S."/>
            <person name="Cochrane G."/>
            <person name="Meng A."/>
            <person name="Brown T."/>
            <person name="Cohen L."/>
        </authorList>
    </citation>
    <scope>NUCLEOTIDE SEQUENCE</scope>
</reference>
<dbReference type="PROSITE" id="PS00108">
    <property type="entry name" value="PROTEIN_KINASE_ST"/>
    <property type="match status" value="1"/>
</dbReference>
<keyword evidence="4 8" id="KW-0547">Nucleotide-binding</keyword>
<dbReference type="InterPro" id="IPR008271">
    <property type="entry name" value="Ser/Thr_kinase_AS"/>
</dbReference>
<comment type="catalytic activity">
    <reaction evidence="12">
        <text>L-threonyl-[protein] + ATP = O-phospho-L-threonyl-[protein] + ADP + H(+)</text>
        <dbReference type="Rhea" id="RHEA:46608"/>
        <dbReference type="Rhea" id="RHEA-COMP:11060"/>
        <dbReference type="Rhea" id="RHEA-COMP:11605"/>
        <dbReference type="ChEBI" id="CHEBI:15378"/>
        <dbReference type="ChEBI" id="CHEBI:30013"/>
        <dbReference type="ChEBI" id="CHEBI:30616"/>
        <dbReference type="ChEBI" id="CHEBI:61977"/>
        <dbReference type="ChEBI" id="CHEBI:456216"/>
        <dbReference type="EC" id="2.7.11.1"/>
    </reaction>
</comment>
<evidence type="ECO:0000259" key="14">
    <source>
        <dbReference type="PROSITE" id="PS50011"/>
    </source>
</evidence>
<dbReference type="InterPro" id="IPR030616">
    <property type="entry name" value="Aur-like"/>
</dbReference>
<dbReference type="Pfam" id="PF00069">
    <property type="entry name" value="Pkinase"/>
    <property type="match status" value="1"/>
</dbReference>
<evidence type="ECO:0000256" key="3">
    <source>
        <dbReference type="ARBA" id="ARBA00022679"/>
    </source>
</evidence>
<dbReference type="EC" id="2.7.11.1" evidence="12"/>
<evidence type="ECO:0000256" key="6">
    <source>
        <dbReference type="ARBA" id="ARBA00022840"/>
    </source>
</evidence>